<feature type="compositionally biased region" description="Pro residues" evidence="2">
    <location>
        <begin position="36"/>
        <end position="66"/>
    </location>
</feature>
<evidence type="ECO:0000256" key="2">
    <source>
        <dbReference type="SAM" id="MobiDB-lite"/>
    </source>
</evidence>
<feature type="compositionally biased region" description="Polar residues" evidence="2">
    <location>
        <begin position="262"/>
        <end position="273"/>
    </location>
</feature>
<keyword evidence="1" id="KW-0175">Coiled coil</keyword>
<dbReference type="Proteomes" id="UP000604046">
    <property type="component" value="Unassembled WGS sequence"/>
</dbReference>
<accession>A0A812QNN3</accession>
<proteinExistence type="predicted"/>
<feature type="region of interest" description="Disordered" evidence="2">
    <location>
        <begin position="30"/>
        <end position="70"/>
    </location>
</feature>
<feature type="coiled-coil region" evidence="1">
    <location>
        <begin position="286"/>
        <end position="350"/>
    </location>
</feature>
<evidence type="ECO:0000313" key="3">
    <source>
        <dbReference type="EMBL" id="CAE7395792.1"/>
    </source>
</evidence>
<keyword evidence="4" id="KW-1185">Reference proteome</keyword>
<evidence type="ECO:0000256" key="1">
    <source>
        <dbReference type="SAM" id="Coils"/>
    </source>
</evidence>
<protein>
    <submittedName>
        <fullName evidence="3">Uncharacterized protein</fullName>
    </submittedName>
</protein>
<organism evidence="3 4">
    <name type="scientific">Symbiodinium natans</name>
    <dbReference type="NCBI Taxonomy" id="878477"/>
    <lineage>
        <taxon>Eukaryota</taxon>
        <taxon>Sar</taxon>
        <taxon>Alveolata</taxon>
        <taxon>Dinophyceae</taxon>
        <taxon>Suessiales</taxon>
        <taxon>Symbiodiniaceae</taxon>
        <taxon>Symbiodinium</taxon>
    </lineage>
</organism>
<dbReference type="EMBL" id="CAJNDS010002257">
    <property type="protein sequence ID" value="CAE7395792.1"/>
    <property type="molecule type" value="Genomic_DNA"/>
</dbReference>
<comment type="caution">
    <text evidence="3">The sequence shown here is derived from an EMBL/GenBank/DDBJ whole genome shotgun (WGS) entry which is preliminary data.</text>
</comment>
<reference evidence="3" key="1">
    <citation type="submission" date="2021-02" db="EMBL/GenBank/DDBJ databases">
        <authorList>
            <person name="Dougan E. K."/>
            <person name="Rhodes N."/>
            <person name="Thang M."/>
            <person name="Chan C."/>
        </authorList>
    </citation>
    <scope>NUCLEOTIDE SEQUENCE</scope>
</reference>
<sequence>MARVELRTSIDACESCEEAVLLQSSRTAAMIAASNTPPPAKPEDPPIILPPQPPPPPQPPRPPEPAYPLTDLAWKPRPKEDIKVVLNSVTGPIDVIYSHSKADAVKQATDIFRSKRLIDDSEECRECKSAVYTACCLEFRQQPVLDVNAVQGPTPDGFELGLEQLEPEAGSNETEETEILGLVTFSDERGLDPELVGFVRDLPLQPAGRQSLLTQFQHQGIKSKSQLAGINPVDLDLSSEDSITRNNVQSQLATAKERESQKLSATGKTRSNTNSFLNSYGAQGMMQAAQSQANDALNKASAARQALADATSQVAKDGNNQLSAASKKALEDALAELDRLNLQEADLDLSSVSSQIDGLIASGGYVSGWKLGTMETVDTYGLLRGVLVTDRPGQDGLPVDRLAPVCSFKPRLAKDEEQLKAAITLDPDLESSEYFLEAEDARDVQTANSIISSYGTSAMSALANNFGFGLSASAGPIPRQRTEAPNLPASQRVLSAANMLNVSWSGLQLQFLVGRSELAAALRRRLRRCMRSSPGLTCPASPQGPCKSNRLQLPLLPLHGLPCSFLCRSSRARLGFSGQHRPHGRGPLLERGFASRADWVQHLHKACLVLGCLSTAAGSCALLPPCWPGLCGSFQTKRRSAPGRHR</sequence>
<name>A0A812QNN3_9DINO</name>
<gene>
    <name evidence="3" type="ORF">SNAT2548_LOCUS21556</name>
</gene>
<evidence type="ECO:0000313" key="4">
    <source>
        <dbReference type="Proteomes" id="UP000604046"/>
    </source>
</evidence>
<dbReference type="AlphaFoldDB" id="A0A812QNN3"/>
<feature type="region of interest" description="Disordered" evidence="2">
    <location>
        <begin position="251"/>
        <end position="273"/>
    </location>
</feature>